<feature type="compositionally biased region" description="Low complexity" evidence="1">
    <location>
        <begin position="265"/>
        <end position="275"/>
    </location>
</feature>
<feature type="compositionally biased region" description="Low complexity" evidence="1">
    <location>
        <begin position="65"/>
        <end position="77"/>
    </location>
</feature>
<feature type="region of interest" description="Disordered" evidence="1">
    <location>
        <begin position="233"/>
        <end position="275"/>
    </location>
</feature>
<dbReference type="GO" id="GO:0004143">
    <property type="term" value="F:ATP-dependent diacylglycerol kinase activity"/>
    <property type="evidence" value="ECO:0007669"/>
    <property type="project" value="InterPro"/>
</dbReference>
<dbReference type="OrthoDB" id="242257at2759"/>
<dbReference type="GO" id="GO:0016020">
    <property type="term" value="C:membrane"/>
    <property type="evidence" value="ECO:0007669"/>
    <property type="project" value="TreeGrafter"/>
</dbReference>
<feature type="compositionally biased region" description="Polar residues" evidence="1">
    <location>
        <begin position="948"/>
        <end position="960"/>
    </location>
</feature>
<sequence>MEESAKLQSAPELPPAIDTHPEVAVTQSAPTAEHSHHHHNHHHHHHHDRNPLHKRASTDLSGANDSAQDDASSSQSSFFESMTGEPGKTPFGFPTGDQSAATFLAHCYEQLMKDTAISHSASHSGPPSLSEMGTSSAPAALSKMLTSSQEIDEPLTYVFIFTNPRSGNQQGRSLMNMPFRNFRLRDRPDVQVQIYDVTDKQSQKDGLHYLHQLQLRQGDRLLRTAFPELFEDMPGRKSLRPSPGTCTSKKCNGGPCGKENSSGQESPMSPSAESTSSCAWEEWISEAAAQLEGGLEKFSEEELTERLERAQESAIKLHVWSAGGDGTVSATLQAMMDYGIDVGRVYFSCIPFGTGNDFSDALGWGRSVPGDAVGESMRLLTKIITERLDGYTSKLDIYEITITTYDDGHIKHVEKDMFSKPGMKRYTCLMIDYFSLGVQGFVGSSFEMHRPGKRSLNILMYTAAAAKWVFMKKFPPINEALESISTVPDDMLNDPKLTDTERAQWLETASEADRKQVLLARVAGPHKRCHGRKMGWTKAPKARRTATARDFGEGVDENLPVIQYKPIEIDVQNVARFWGRDIDVWNKAREPNGKNVLSNTNGVTDSNNWTPQYAGDGKLELFGVRDIGDYALNQIPGRSSYRIDRLAQMVSPVALHFRAPADYPPRSSNPLTSRKNIEQGLLFSMCDGEFIEMYHPKDIIISRKVTLKAVGRSPESSRIVLDTIKNDGLDAVQMDATAAANKMRCDRAPDVSNYVASPFQRIFRLGRRSANVSRGDLGATGGSATGSILETESPLSENPPMLKQTHSQPGSVRRSTFTAIRNSIFRSSKNSAELSRSSSTAGSTAQSTVSEPAAAPDALLRANTIAADAHAQPGKQKKDAAALSHTKSLLTTVHHESPLRHSMEELSISEPAVAAAVSPQSEHHDSDSHSDSDSDDDTHASVTTADVSSTVGNNETSSPRDSVHKHCLLTIGKDLVSTVEDSGIKSPTSPSAAIQPAPVQTA</sequence>
<evidence type="ECO:0000256" key="1">
    <source>
        <dbReference type="SAM" id="MobiDB-lite"/>
    </source>
</evidence>
<dbReference type="InterPro" id="IPR017438">
    <property type="entry name" value="ATP-NAD_kinase_N"/>
</dbReference>
<dbReference type="GO" id="GO:0007165">
    <property type="term" value="P:signal transduction"/>
    <property type="evidence" value="ECO:0007669"/>
    <property type="project" value="InterPro"/>
</dbReference>
<feature type="compositionally biased region" description="Polar residues" evidence="1">
    <location>
        <begin position="985"/>
        <end position="1002"/>
    </location>
</feature>
<reference evidence="3" key="1">
    <citation type="submission" date="2022-07" db="EMBL/GenBank/DDBJ databases">
        <title>Phylogenomic reconstructions and comparative analyses of Kickxellomycotina fungi.</title>
        <authorList>
            <person name="Reynolds N.K."/>
            <person name="Stajich J.E."/>
            <person name="Barry K."/>
            <person name="Grigoriev I.V."/>
            <person name="Crous P."/>
            <person name="Smith M.E."/>
        </authorList>
    </citation>
    <scope>NUCLEOTIDE SEQUENCE</scope>
    <source>
        <strain evidence="3">NBRC 32514</strain>
    </source>
</reference>
<gene>
    <name evidence="3" type="ORF">LPJ53_003781</name>
</gene>
<dbReference type="EMBL" id="JANBOJ010000152">
    <property type="protein sequence ID" value="KAJ1721745.1"/>
    <property type="molecule type" value="Genomic_DNA"/>
</dbReference>
<name>A0A9W7XZ82_9FUNG</name>
<feature type="region of interest" description="Disordered" evidence="1">
    <location>
        <begin position="828"/>
        <end position="852"/>
    </location>
</feature>
<evidence type="ECO:0000313" key="4">
    <source>
        <dbReference type="Proteomes" id="UP001149813"/>
    </source>
</evidence>
<proteinExistence type="predicted"/>
<dbReference type="InterPro" id="IPR037607">
    <property type="entry name" value="DGK"/>
</dbReference>
<organism evidence="3 4">
    <name type="scientific">Coemansia erecta</name>
    <dbReference type="NCBI Taxonomy" id="147472"/>
    <lineage>
        <taxon>Eukaryota</taxon>
        <taxon>Fungi</taxon>
        <taxon>Fungi incertae sedis</taxon>
        <taxon>Zoopagomycota</taxon>
        <taxon>Kickxellomycotina</taxon>
        <taxon>Kickxellomycetes</taxon>
        <taxon>Kickxellales</taxon>
        <taxon>Kickxellaceae</taxon>
        <taxon>Coemansia</taxon>
    </lineage>
</organism>
<evidence type="ECO:0000313" key="3">
    <source>
        <dbReference type="EMBL" id="KAJ1721745.1"/>
    </source>
</evidence>
<dbReference type="SUPFAM" id="SSF111331">
    <property type="entry name" value="NAD kinase/diacylglycerol kinase-like"/>
    <property type="match status" value="1"/>
</dbReference>
<feature type="domain" description="DAGKc" evidence="2">
    <location>
        <begin position="301"/>
        <end position="404"/>
    </location>
</feature>
<dbReference type="AlphaFoldDB" id="A0A9W7XZ82"/>
<keyword evidence="4" id="KW-1185">Reference proteome</keyword>
<dbReference type="InterPro" id="IPR001206">
    <property type="entry name" value="Diacylglycerol_kinase_cat_dom"/>
</dbReference>
<feature type="region of interest" description="Disordered" evidence="1">
    <location>
        <begin position="773"/>
        <end position="814"/>
    </location>
</feature>
<dbReference type="PROSITE" id="PS50146">
    <property type="entry name" value="DAGK"/>
    <property type="match status" value="1"/>
</dbReference>
<dbReference type="Pfam" id="PF00781">
    <property type="entry name" value="DAGK_cat"/>
    <property type="match status" value="1"/>
</dbReference>
<feature type="compositionally biased region" description="Polar residues" evidence="1">
    <location>
        <begin position="785"/>
        <end position="796"/>
    </location>
</feature>
<feature type="region of interest" description="Disordered" evidence="1">
    <location>
        <begin position="27"/>
        <end position="95"/>
    </location>
</feature>
<feature type="region of interest" description="Disordered" evidence="1">
    <location>
        <begin position="980"/>
        <end position="1002"/>
    </location>
</feature>
<feature type="compositionally biased region" description="Basic residues" evidence="1">
    <location>
        <begin position="35"/>
        <end position="55"/>
    </location>
</feature>
<accession>A0A9W7XZ82</accession>
<comment type="caution">
    <text evidence="3">The sequence shown here is derived from an EMBL/GenBank/DDBJ whole genome shotgun (WGS) entry which is preliminary data.</text>
</comment>
<dbReference type="PANTHER" id="PTHR11255">
    <property type="entry name" value="DIACYLGLYCEROL KINASE"/>
    <property type="match status" value="1"/>
</dbReference>
<feature type="compositionally biased region" description="Low complexity" evidence="1">
    <location>
        <begin position="831"/>
        <end position="850"/>
    </location>
</feature>
<feature type="compositionally biased region" description="Basic and acidic residues" evidence="1">
    <location>
        <begin position="921"/>
        <end position="932"/>
    </location>
</feature>
<feature type="compositionally biased region" description="Polar residues" evidence="1">
    <location>
        <begin position="804"/>
        <end position="814"/>
    </location>
</feature>
<feature type="region of interest" description="Disordered" evidence="1">
    <location>
        <begin position="913"/>
        <end position="965"/>
    </location>
</feature>
<dbReference type="PANTHER" id="PTHR11255:SF121">
    <property type="entry name" value="DIACYLGLYCEROL KINASE (ATP)"/>
    <property type="match status" value="1"/>
</dbReference>
<dbReference type="InterPro" id="IPR016064">
    <property type="entry name" value="NAD/diacylglycerol_kinase_sf"/>
</dbReference>
<dbReference type="Proteomes" id="UP001149813">
    <property type="component" value="Unassembled WGS sequence"/>
</dbReference>
<protein>
    <recommendedName>
        <fullName evidence="2">DAGKc domain-containing protein</fullName>
    </recommendedName>
</protein>
<evidence type="ECO:0000259" key="2">
    <source>
        <dbReference type="PROSITE" id="PS50146"/>
    </source>
</evidence>
<dbReference type="Gene3D" id="3.40.50.10330">
    <property type="entry name" value="Probable inorganic polyphosphate/atp-NAD kinase, domain 1"/>
    <property type="match status" value="1"/>
</dbReference>